<evidence type="ECO:0000313" key="1">
    <source>
        <dbReference type="EMBL" id="MEB3023061.1"/>
    </source>
</evidence>
<evidence type="ECO:0008006" key="3">
    <source>
        <dbReference type="Google" id="ProtNLM"/>
    </source>
</evidence>
<evidence type="ECO:0000313" key="2">
    <source>
        <dbReference type="Proteomes" id="UP001299596"/>
    </source>
</evidence>
<dbReference type="Proteomes" id="UP001299596">
    <property type="component" value="Unassembled WGS sequence"/>
</dbReference>
<dbReference type="EMBL" id="JAYJJR010000013">
    <property type="protein sequence ID" value="MEB3023061.1"/>
    <property type="molecule type" value="Genomic_DNA"/>
</dbReference>
<proteinExistence type="predicted"/>
<accession>A0ABU5XL98</accession>
<organism evidence="1 2">
    <name type="scientific">[Mycobacterium] crassicus</name>
    <dbReference type="NCBI Taxonomy" id="2872309"/>
    <lineage>
        <taxon>Bacteria</taxon>
        <taxon>Bacillati</taxon>
        <taxon>Actinomycetota</taxon>
        <taxon>Actinomycetes</taxon>
        <taxon>Mycobacteriales</taxon>
        <taxon>Mycobacteriaceae</taxon>
        <taxon>Mycolicibacter</taxon>
    </lineage>
</organism>
<comment type="caution">
    <text evidence="1">The sequence shown here is derived from an EMBL/GenBank/DDBJ whole genome shotgun (WGS) entry which is preliminary data.</text>
</comment>
<dbReference type="RefSeq" id="WP_329780324.1">
    <property type="nucleotide sequence ID" value="NZ_JAYJJR010000013.1"/>
</dbReference>
<keyword evidence="2" id="KW-1185">Reference proteome</keyword>
<gene>
    <name evidence="1" type="ORF">K6T79_18625</name>
</gene>
<protein>
    <recommendedName>
        <fullName evidence="3">Lipoprotein</fullName>
    </recommendedName>
</protein>
<reference evidence="1 2" key="1">
    <citation type="submission" date="2023-12" db="EMBL/GenBank/DDBJ databases">
        <title>Description of new species of Mycobacterium terrae complex isolated from sewage at the Sao Paulo Zoological Park Foundation in Brazil.</title>
        <authorList>
            <person name="Romagnoli C.L."/>
            <person name="Conceicao E.C."/>
            <person name="Machado E."/>
            <person name="Barreto L.B.P.F."/>
            <person name="Sharma A."/>
            <person name="Silva N.M."/>
            <person name="Marques L.E."/>
            <person name="Juliana M.A."/>
            <person name="Lourenco M.C.S."/>
            <person name="Digiampietri L.A."/>
            <person name="Suffys P.N."/>
            <person name="Viana-Niero C."/>
        </authorList>
    </citation>
    <scope>NUCLEOTIDE SEQUENCE [LARGE SCALE GENOMIC DNA]</scope>
    <source>
        <strain evidence="1 2">MYC098</strain>
    </source>
</reference>
<sequence>MIVSQLWPTVVGVASSEVKNSREGAISVTVEMFHDRNPDYECSMRLFVDGVETSFTEFSIDPSAGYEWSDWIESRAEDIANASPAVAAIIYEGALEDSPYLDGRPESQEQCERDLIEAINRARGG</sequence>
<name>A0ABU5XL98_9MYCO</name>